<dbReference type="eggNOG" id="ENOG502RNBK">
    <property type="taxonomic scope" value="Eukaryota"/>
</dbReference>
<proteinExistence type="predicted"/>
<protein>
    <submittedName>
        <fullName evidence="1 2">Uncharacterized protein</fullName>
    </submittedName>
</protein>
<accession>A0A0C4ECC4</accession>
<dbReference type="VEuPathDB" id="FungiDB:MAPG_10341"/>
<dbReference type="AlphaFoldDB" id="A0A0C4ECC4"/>
<organism evidence="2 3">
    <name type="scientific">Magnaporthiopsis poae (strain ATCC 64411 / 73-15)</name>
    <name type="common">Kentucky bluegrass fungus</name>
    <name type="synonym">Magnaporthe poae</name>
    <dbReference type="NCBI Taxonomy" id="644358"/>
    <lineage>
        <taxon>Eukaryota</taxon>
        <taxon>Fungi</taxon>
        <taxon>Dikarya</taxon>
        <taxon>Ascomycota</taxon>
        <taxon>Pezizomycotina</taxon>
        <taxon>Sordariomycetes</taxon>
        <taxon>Sordariomycetidae</taxon>
        <taxon>Magnaporthales</taxon>
        <taxon>Magnaporthaceae</taxon>
        <taxon>Magnaporthiopsis</taxon>
    </lineage>
</organism>
<keyword evidence="3" id="KW-1185">Reference proteome</keyword>
<evidence type="ECO:0000313" key="3">
    <source>
        <dbReference type="Proteomes" id="UP000011715"/>
    </source>
</evidence>
<reference evidence="3" key="2">
    <citation type="submission" date="2010-05" db="EMBL/GenBank/DDBJ databases">
        <title>The genome sequence of Magnaporthe poae strain ATCC 64411.</title>
        <authorList>
            <person name="Ma L.-J."/>
            <person name="Dead R."/>
            <person name="Young S."/>
            <person name="Zeng Q."/>
            <person name="Koehrsen M."/>
            <person name="Alvarado L."/>
            <person name="Berlin A."/>
            <person name="Chapman S.B."/>
            <person name="Chen Z."/>
            <person name="Freedman E."/>
            <person name="Gellesch M."/>
            <person name="Goldberg J."/>
            <person name="Griggs A."/>
            <person name="Gujja S."/>
            <person name="Heilman E.R."/>
            <person name="Heiman D."/>
            <person name="Hepburn T."/>
            <person name="Howarth C."/>
            <person name="Jen D."/>
            <person name="Larson L."/>
            <person name="Mehta T."/>
            <person name="Neiman D."/>
            <person name="Pearson M."/>
            <person name="Roberts A."/>
            <person name="Saif S."/>
            <person name="Shea T."/>
            <person name="Shenoy N."/>
            <person name="Sisk P."/>
            <person name="Stolte C."/>
            <person name="Sykes S."/>
            <person name="Walk T."/>
            <person name="White J."/>
            <person name="Yandava C."/>
            <person name="Haas B."/>
            <person name="Nusbaum C."/>
            <person name="Birren B."/>
        </authorList>
    </citation>
    <scope>NUCLEOTIDE SEQUENCE [LARGE SCALE GENOMIC DNA]</scope>
    <source>
        <strain evidence="3">ATCC 64411 / 73-15</strain>
    </source>
</reference>
<dbReference type="EMBL" id="ADBL01002312">
    <property type="status" value="NOT_ANNOTATED_CDS"/>
    <property type="molecule type" value="Genomic_DNA"/>
</dbReference>
<reference evidence="2" key="5">
    <citation type="submission" date="2015-06" db="UniProtKB">
        <authorList>
            <consortium name="EnsemblFungi"/>
        </authorList>
    </citation>
    <scope>IDENTIFICATION</scope>
    <source>
        <strain evidence="2">ATCC 64411</strain>
    </source>
</reference>
<dbReference type="EMBL" id="GL876975">
    <property type="protein sequence ID" value="KLU90487.1"/>
    <property type="molecule type" value="Genomic_DNA"/>
</dbReference>
<dbReference type="Proteomes" id="UP000011715">
    <property type="component" value="Unassembled WGS sequence"/>
</dbReference>
<sequence>MRWRTVANFVRRRHPPTSHAYYPRAAPLPRVPTDEVEQSWHREPCEDLAVIPQESLLPCARSKCVALSAALQPETGGGSAPSGPPKGEAMAVVKQGEASFVGPRDRSFRGLWLQGVDGKLHHICRCFWEGCGCRKYDDELEEESIRCGACKDMQGDCLVREAALDAVLKRTAQTKKS</sequence>
<name>A0A0C4ECC4_MAGP6</name>
<reference evidence="1" key="3">
    <citation type="submission" date="2011-03" db="EMBL/GenBank/DDBJ databases">
        <title>Annotation of Magnaporthe poae ATCC 64411.</title>
        <authorList>
            <person name="Ma L.-J."/>
            <person name="Dead R."/>
            <person name="Young S.K."/>
            <person name="Zeng Q."/>
            <person name="Gargeya S."/>
            <person name="Fitzgerald M."/>
            <person name="Haas B."/>
            <person name="Abouelleil A."/>
            <person name="Alvarado L."/>
            <person name="Arachchi H.M."/>
            <person name="Berlin A."/>
            <person name="Brown A."/>
            <person name="Chapman S.B."/>
            <person name="Chen Z."/>
            <person name="Dunbar C."/>
            <person name="Freedman E."/>
            <person name="Gearin G."/>
            <person name="Gellesch M."/>
            <person name="Goldberg J."/>
            <person name="Griggs A."/>
            <person name="Gujja S."/>
            <person name="Heiman D."/>
            <person name="Howarth C."/>
            <person name="Larson L."/>
            <person name="Lui A."/>
            <person name="MacDonald P.J.P."/>
            <person name="Mehta T."/>
            <person name="Montmayeur A."/>
            <person name="Murphy C."/>
            <person name="Neiman D."/>
            <person name="Pearson M."/>
            <person name="Priest M."/>
            <person name="Roberts A."/>
            <person name="Saif S."/>
            <person name="Shea T."/>
            <person name="Shenoy N."/>
            <person name="Sisk P."/>
            <person name="Stolte C."/>
            <person name="Sykes S."/>
            <person name="Yandava C."/>
            <person name="Wortman J."/>
            <person name="Nusbaum C."/>
            <person name="Birren B."/>
        </authorList>
    </citation>
    <scope>NUCLEOTIDE SEQUENCE</scope>
    <source>
        <strain evidence="1">ATCC 64411</strain>
    </source>
</reference>
<evidence type="ECO:0000313" key="2">
    <source>
        <dbReference type="EnsemblFungi" id="MAPG_10341T0"/>
    </source>
</evidence>
<reference evidence="1" key="1">
    <citation type="submission" date="2010-05" db="EMBL/GenBank/DDBJ databases">
        <title>The Genome Sequence of Magnaporthe poae strain ATCC 64411.</title>
        <authorList>
            <consortium name="The Broad Institute Genome Sequencing Platform"/>
            <consortium name="Broad Institute Genome Sequencing Center for Infectious Disease"/>
            <person name="Ma L.-J."/>
            <person name="Dead R."/>
            <person name="Young S."/>
            <person name="Zeng Q."/>
            <person name="Koehrsen M."/>
            <person name="Alvarado L."/>
            <person name="Berlin A."/>
            <person name="Chapman S.B."/>
            <person name="Chen Z."/>
            <person name="Freedman E."/>
            <person name="Gellesch M."/>
            <person name="Goldberg J."/>
            <person name="Griggs A."/>
            <person name="Gujja S."/>
            <person name="Heilman E.R."/>
            <person name="Heiman D."/>
            <person name="Hepburn T."/>
            <person name="Howarth C."/>
            <person name="Jen D."/>
            <person name="Larson L."/>
            <person name="Mehta T."/>
            <person name="Neiman D."/>
            <person name="Pearson M."/>
            <person name="Roberts A."/>
            <person name="Saif S."/>
            <person name="Shea T."/>
            <person name="Shenoy N."/>
            <person name="Sisk P."/>
            <person name="Stolte C."/>
            <person name="Sykes S."/>
            <person name="Walk T."/>
            <person name="White J."/>
            <person name="Yandava C."/>
            <person name="Haas B."/>
            <person name="Nusbaum C."/>
            <person name="Birren B."/>
        </authorList>
    </citation>
    <scope>NUCLEOTIDE SEQUENCE</scope>
    <source>
        <strain evidence="1">ATCC 64411</strain>
    </source>
</reference>
<dbReference type="EnsemblFungi" id="MAPG_10341T0">
    <property type="protein sequence ID" value="MAPG_10341T0"/>
    <property type="gene ID" value="MAPG_10341"/>
</dbReference>
<evidence type="ECO:0000313" key="1">
    <source>
        <dbReference type="EMBL" id="KLU90487.1"/>
    </source>
</evidence>
<dbReference type="OrthoDB" id="10525167at2759"/>
<gene>
    <name evidence="1" type="ORF">MAPG_10341</name>
</gene>
<reference evidence="2" key="4">
    <citation type="journal article" date="2015" name="G3 (Bethesda)">
        <title>Genome sequences of three phytopathogenic species of the Magnaporthaceae family of fungi.</title>
        <authorList>
            <person name="Okagaki L.H."/>
            <person name="Nunes C.C."/>
            <person name="Sailsbery J."/>
            <person name="Clay B."/>
            <person name="Brown D."/>
            <person name="John T."/>
            <person name="Oh Y."/>
            <person name="Young N."/>
            <person name="Fitzgerald M."/>
            <person name="Haas B.J."/>
            <person name="Zeng Q."/>
            <person name="Young S."/>
            <person name="Adiconis X."/>
            <person name="Fan L."/>
            <person name="Levin J.Z."/>
            <person name="Mitchell T.K."/>
            <person name="Okubara P.A."/>
            <person name="Farman M.L."/>
            <person name="Kohn L.M."/>
            <person name="Birren B."/>
            <person name="Ma L.-J."/>
            <person name="Dean R.A."/>
        </authorList>
    </citation>
    <scope>NUCLEOTIDE SEQUENCE</scope>
    <source>
        <strain evidence="2">ATCC 64411 / 73-15</strain>
    </source>
</reference>